<gene>
    <name evidence="7" type="primary">106066244</name>
</gene>
<dbReference type="KEGG" id="bgt:106066244"/>
<feature type="chain" id="PRO_5012157726" description="CTCK domain-containing protein" evidence="6">
    <location>
        <begin position="25"/>
        <end position="255"/>
    </location>
</feature>
<evidence type="ECO:0000256" key="4">
    <source>
        <dbReference type="ARBA" id="ARBA00022729"/>
    </source>
</evidence>
<dbReference type="Gene3D" id="2.10.90.10">
    <property type="entry name" value="Cystine-knot cytokines"/>
    <property type="match status" value="1"/>
</dbReference>
<evidence type="ECO:0000256" key="3">
    <source>
        <dbReference type="ARBA" id="ARBA00022525"/>
    </source>
</evidence>
<dbReference type="VEuPathDB" id="VectorBase:BGLAX_044083"/>
<feature type="signal peptide" evidence="6">
    <location>
        <begin position="1"/>
        <end position="24"/>
    </location>
</feature>
<dbReference type="InterPro" id="IPR029034">
    <property type="entry name" value="Cystine-knot_cytokine"/>
</dbReference>
<evidence type="ECO:0000256" key="2">
    <source>
        <dbReference type="ARBA" id="ARBA00007236"/>
    </source>
</evidence>
<sequence>MSSSIMQILMLTLFGMILFQLSTGHVIGGGYNTESDEEAETTPTPRWVRSAVASATATKRSARNTLVEKLKLTPSPKLLKMKKSPKSSLKKKKRDPTLRSRRSQINCQMPSNLPRMVRELNPFLNFTQFVGLVNRSESYPPLPDNQPSVDDCPSGYGSWWPRSEMNLRSTCPWVYEEIDLGPTMYPRKIQQAVCICETCIAADSMNCEEIRQNMTVFSISGCRDGLAIFNKLDLSIVVGCHCANAAISHVRITEA</sequence>
<dbReference type="OrthoDB" id="6147017at2759"/>
<keyword evidence="3" id="KW-0964">Secreted</keyword>
<feature type="compositionally biased region" description="Basic residues" evidence="5">
    <location>
        <begin position="79"/>
        <end position="102"/>
    </location>
</feature>
<reference evidence="7" key="1">
    <citation type="submission" date="2020-05" db="UniProtKB">
        <authorList>
            <consortium name="EnsemblMetazoa"/>
        </authorList>
    </citation>
    <scope>IDENTIFICATION</scope>
    <source>
        <strain evidence="7">BB02</strain>
    </source>
</reference>
<evidence type="ECO:0000256" key="6">
    <source>
        <dbReference type="SAM" id="SignalP"/>
    </source>
</evidence>
<accession>A0A2C9KWV5</accession>
<dbReference type="GO" id="GO:0005576">
    <property type="term" value="C:extracellular region"/>
    <property type="evidence" value="ECO:0007669"/>
    <property type="project" value="UniProtKB-SubCell"/>
</dbReference>
<comment type="subcellular location">
    <subcellularLocation>
        <location evidence="1">Secreted</location>
    </subcellularLocation>
</comment>
<keyword evidence="4 6" id="KW-0732">Signal</keyword>
<organism evidence="7 8">
    <name type="scientific">Biomphalaria glabrata</name>
    <name type="common">Bloodfluke planorb</name>
    <name type="synonym">Freshwater snail</name>
    <dbReference type="NCBI Taxonomy" id="6526"/>
    <lineage>
        <taxon>Eukaryota</taxon>
        <taxon>Metazoa</taxon>
        <taxon>Spiralia</taxon>
        <taxon>Lophotrochozoa</taxon>
        <taxon>Mollusca</taxon>
        <taxon>Gastropoda</taxon>
        <taxon>Heterobranchia</taxon>
        <taxon>Euthyneura</taxon>
        <taxon>Panpulmonata</taxon>
        <taxon>Hygrophila</taxon>
        <taxon>Lymnaeoidea</taxon>
        <taxon>Planorbidae</taxon>
        <taxon>Biomphalaria</taxon>
    </lineage>
</organism>
<dbReference type="GO" id="GO:0005125">
    <property type="term" value="F:cytokine activity"/>
    <property type="evidence" value="ECO:0007669"/>
    <property type="project" value="InterPro"/>
</dbReference>
<evidence type="ECO:0000313" key="7">
    <source>
        <dbReference type="EnsemblMetazoa" id="BGLB024489-PA"/>
    </source>
</evidence>
<dbReference type="RefSeq" id="XP_013080675.2">
    <property type="nucleotide sequence ID" value="XM_013225221.2"/>
</dbReference>
<dbReference type="Pfam" id="PF06083">
    <property type="entry name" value="IL17"/>
    <property type="match status" value="1"/>
</dbReference>
<evidence type="ECO:0000256" key="1">
    <source>
        <dbReference type="ARBA" id="ARBA00004613"/>
    </source>
</evidence>
<evidence type="ECO:0000256" key="5">
    <source>
        <dbReference type="SAM" id="MobiDB-lite"/>
    </source>
</evidence>
<comment type="similarity">
    <text evidence="2">Belongs to the IL-17 family.</text>
</comment>
<dbReference type="SUPFAM" id="SSF57501">
    <property type="entry name" value="Cystine-knot cytokines"/>
    <property type="match status" value="1"/>
</dbReference>
<dbReference type="VEuPathDB" id="VectorBase:BGLB024489"/>
<dbReference type="EnsemblMetazoa" id="BGLB024489-RA">
    <property type="protein sequence ID" value="BGLB024489-PA"/>
    <property type="gene ID" value="BGLB024489"/>
</dbReference>
<evidence type="ECO:0008006" key="9">
    <source>
        <dbReference type="Google" id="ProtNLM"/>
    </source>
</evidence>
<dbReference type="InterPro" id="IPR010345">
    <property type="entry name" value="IL-17_fam"/>
</dbReference>
<name>A0A2C9KWV5_BIOGL</name>
<evidence type="ECO:0000313" key="8">
    <source>
        <dbReference type="Proteomes" id="UP000076420"/>
    </source>
</evidence>
<protein>
    <recommendedName>
        <fullName evidence="9">CTCK domain-containing protein</fullName>
    </recommendedName>
</protein>
<proteinExistence type="inferred from homology"/>
<feature type="region of interest" description="Disordered" evidence="5">
    <location>
        <begin position="77"/>
        <end position="103"/>
    </location>
</feature>
<dbReference type="AlphaFoldDB" id="A0A2C9KWV5"/>
<dbReference type="Proteomes" id="UP000076420">
    <property type="component" value="Unassembled WGS sequence"/>
</dbReference>